<dbReference type="GO" id="GO:0000055">
    <property type="term" value="P:ribosomal large subunit export from nucleus"/>
    <property type="evidence" value="ECO:0007669"/>
    <property type="project" value="TreeGrafter"/>
</dbReference>
<feature type="compositionally biased region" description="Basic residues" evidence="7">
    <location>
        <begin position="63"/>
        <end position="79"/>
    </location>
</feature>
<evidence type="ECO:0000256" key="4">
    <source>
        <dbReference type="ARBA" id="ARBA00022490"/>
    </source>
</evidence>
<dbReference type="AlphaFoldDB" id="A0A8K0R1X2"/>
<dbReference type="EMBL" id="JAGMVJ010000013">
    <property type="protein sequence ID" value="KAH7083611.1"/>
    <property type="molecule type" value="Genomic_DNA"/>
</dbReference>
<evidence type="ECO:0000256" key="6">
    <source>
        <dbReference type="ARBA" id="ARBA00023242"/>
    </source>
</evidence>
<dbReference type="Proteomes" id="UP000813461">
    <property type="component" value="Unassembled WGS sequence"/>
</dbReference>
<evidence type="ECO:0000256" key="2">
    <source>
        <dbReference type="ARBA" id="ARBA00004496"/>
    </source>
</evidence>
<keyword evidence="3" id="KW-0813">Transport</keyword>
<proteinExistence type="predicted"/>
<feature type="compositionally biased region" description="Acidic residues" evidence="7">
    <location>
        <begin position="147"/>
        <end position="160"/>
    </location>
</feature>
<dbReference type="GO" id="GO:0005730">
    <property type="term" value="C:nucleolus"/>
    <property type="evidence" value="ECO:0007669"/>
    <property type="project" value="TreeGrafter"/>
</dbReference>
<keyword evidence="6" id="KW-0539">Nucleus</keyword>
<evidence type="ECO:0000256" key="5">
    <source>
        <dbReference type="ARBA" id="ARBA00022517"/>
    </source>
</evidence>
<dbReference type="PANTHER" id="PTHR28280:SF1">
    <property type="entry name" value="SHUTTLING PRE-60S FACTOR ECM1"/>
    <property type="match status" value="1"/>
</dbReference>
<dbReference type="GO" id="GO:0030687">
    <property type="term" value="C:preribosome, large subunit precursor"/>
    <property type="evidence" value="ECO:0007669"/>
    <property type="project" value="TreeGrafter"/>
</dbReference>
<reference evidence="8" key="1">
    <citation type="journal article" date="2021" name="Nat. Commun.">
        <title>Genetic determinants of endophytism in the Arabidopsis root mycobiome.</title>
        <authorList>
            <person name="Mesny F."/>
            <person name="Miyauchi S."/>
            <person name="Thiergart T."/>
            <person name="Pickel B."/>
            <person name="Atanasova L."/>
            <person name="Karlsson M."/>
            <person name="Huettel B."/>
            <person name="Barry K.W."/>
            <person name="Haridas S."/>
            <person name="Chen C."/>
            <person name="Bauer D."/>
            <person name="Andreopoulos W."/>
            <person name="Pangilinan J."/>
            <person name="LaButti K."/>
            <person name="Riley R."/>
            <person name="Lipzen A."/>
            <person name="Clum A."/>
            <person name="Drula E."/>
            <person name="Henrissat B."/>
            <person name="Kohler A."/>
            <person name="Grigoriev I.V."/>
            <person name="Martin F.M."/>
            <person name="Hacquard S."/>
        </authorList>
    </citation>
    <scope>NUCLEOTIDE SEQUENCE</scope>
    <source>
        <strain evidence="8">MPI-SDFR-AT-0120</strain>
    </source>
</reference>
<feature type="compositionally biased region" description="Basic and acidic residues" evidence="7">
    <location>
        <begin position="28"/>
        <end position="37"/>
    </location>
</feature>
<keyword evidence="5" id="KW-0690">Ribosome biogenesis</keyword>
<dbReference type="InterPro" id="IPR053278">
    <property type="entry name" value="Pre-60S_factor_ECM1"/>
</dbReference>
<feature type="compositionally biased region" description="Basic and acidic residues" evidence="7">
    <location>
        <begin position="168"/>
        <end position="179"/>
    </location>
</feature>
<comment type="subcellular location">
    <subcellularLocation>
        <location evidence="2">Cytoplasm</location>
    </subcellularLocation>
    <subcellularLocation>
        <location evidence="1">Nucleus</location>
    </subcellularLocation>
</comment>
<feature type="compositionally biased region" description="Polar residues" evidence="7">
    <location>
        <begin position="38"/>
        <end position="47"/>
    </location>
</feature>
<evidence type="ECO:0000313" key="8">
    <source>
        <dbReference type="EMBL" id="KAH7083611.1"/>
    </source>
</evidence>
<dbReference type="GO" id="GO:0005737">
    <property type="term" value="C:cytoplasm"/>
    <property type="evidence" value="ECO:0007669"/>
    <property type="project" value="UniProtKB-SubCell"/>
</dbReference>
<name>A0A8K0R1X2_9PLEO</name>
<evidence type="ECO:0000313" key="9">
    <source>
        <dbReference type="Proteomes" id="UP000813461"/>
    </source>
</evidence>
<feature type="compositionally biased region" description="Basic and acidic residues" evidence="7">
    <location>
        <begin position="89"/>
        <end position="114"/>
    </location>
</feature>
<accession>A0A8K0R1X2</accession>
<evidence type="ECO:0000256" key="7">
    <source>
        <dbReference type="SAM" id="MobiDB-lite"/>
    </source>
</evidence>
<feature type="compositionally biased region" description="Basic residues" evidence="7">
    <location>
        <begin position="1"/>
        <end position="20"/>
    </location>
</feature>
<dbReference type="OrthoDB" id="5304887at2759"/>
<keyword evidence="9" id="KW-1185">Reference proteome</keyword>
<organism evidence="8 9">
    <name type="scientific">Paraphoma chrysanthemicola</name>
    <dbReference type="NCBI Taxonomy" id="798071"/>
    <lineage>
        <taxon>Eukaryota</taxon>
        <taxon>Fungi</taxon>
        <taxon>Dikarya</taxon>
        <taxon>Ascomycota</taxon>
        <taxon>Pezizomycotina</taxon>
        <taxon>Dothideomycetes</taxon>
        <taxon>Pleosporomycetidae</taxon>
        <taxon>Pleosporales</taxon>
        <taxon>Pleosporineae</taxon>
        <taxon>Phaeosphaeriaceae</taxon>
        <taxon>Paraphoma</taxon>
    </lineage>
</organism>
<dbReference type="InterPro" id="IPR022784">
    <property type="entry name" value="Ribosome_bgen_Alb1"/>
</dbReference>
<dbReference type="PANTHER" id="PTHR28280">
    <property type="entry name" value="SHUTTLING PRE-60S FACTOR ECM1"/>
    <property type="match status" value="1"/>
</dbReference>
<evidence type="ECO:0000256" key="3">
    <source>
        <dbReference type="ARBA" id="ARBA00022448"/>
    </source>
</evidence>
<evidence type="ECO:0000256" key="1">
    <source>
        <dbReference type="ARBA" id="ARBA00004123"/>
    </source>
</evidence>
<protein>
    <submittedName>
        <fullName evidence="8">Alb1-domain-containing protein</fullName>
    </submittedName>
</protein>
<dbReference type="Pfam" id="PF09135">
    <property type="entry name" value="Alb1"/>
    <property type="match status" value="1"/>
</dbReference>
<gene>
    <name evidence="8" type="ORF">FB567DRAFT_88177</name>
</gene>
<sequence length="197" mass="21592">MAKTAKVKKRQVTVHSRAARRAASPSIDLDKKLKQTTRDSASPSRPAQTKLHALSAQNAGIQKKAKKSTMTRAQRLRHQKGLERAAAVLDKRQVKVVKSLDKEKTVKERSKGWEDVNGDGVKSKKGVRSADADPTEQAHAQERDWVSDEDMDGTDADADAPEGQGGASRDEQVKPESKQVDLVPESVPLPVEEDELL</sequence>
<feature type="region of interest" description="Disordered" evidence="7">
    <location>
        <begin position="1"/>
        <end position="197"/>
    </location>
</feature>
<keyword evidence="4" id="KW-0963">Cytoplasm</keyword>
<comment type="caution">
    <text evidence="8">The sequence shown here is derived from an EMBL/GenBank/DDBJ whole genome shotgun (WGS) entry which is preliminary data.</text>
</comment>